<evidence type="ECO:0000256" key="1">
    <source>
        <dbReference type="SAM" id="MobiDB-lite"/>
    </source>
</evidence>
<feature type="compositionally biased region" description="Basic and acidic residues" evidence="1">
    <location>
        <begin position="331"/>
        <end position="343"/>
    </location>
</feature>
<comment type="caution">
    <text evidence="2">The sequence shown here is derived from an EMBL/GenBank/DDBJ whole genome shotgun (WGS) entry which is preliminary data.</text>
</comment>
<keyword evidence="3" id="KW-1185">Reference proteome</keyword>
<protein>
    <submittedName>
        <fullName evidence="2">3345_t:CDS:1</fullName>
    </submittedName>
</protein>
<evidence type="ECO:0000313" key="2">
    <source>
        <dbReference type="EMBL" id="CAG8730033.1"/>
    </source>
</evidence>
<evidence type="ECO:0000313" key="3">
    <source>
        <dbReference type="Proteomes" id="UP000789396"/>
    </source>
</evidence>
<sequence>SVLTTLSSRIFCCGSHSGNPDTGDIFAIAANLRAGSNSVNSCSSYKDIDTTALLSASLSGNKELVEFDWDWHSPYPKWARVRHHSSSRSELMAMLKASSQIEDSVILYLGAVESVVDHSETAAPPEMIDASESAVSVLFQINQPGRNLIIPSLPNSQGSDIATGIRETKKTAKGLNEICRLFSSKIPHIYNDSTRNRWVTENAPSMPIRAVHSYPYYQPLIKKNQSEREGENEAKAQLNCYPDDVNERKHGRIIAIHGGIRNVKFFLKEQKSTWIVQAVGFKRFSPVEGTEKMDFGSSFLCPLLEAKSEFVMPVEKGVTLHDQPQVFPDGIRPRGREGGDVSRNHRHRGPASAHNPVRLPAALARRDRIRFCGEPDSLHLIPAASGRHDTSGPHNRLP</sequence>
<proteinExistence type="predicted"/>
<name>A0A9N9ID70_9GLOM</name>
<accession>A0A9N9ID70</accession>
<dbReference type="EMBL" id="CAJVPZ010028008">
    <property type="protein sequence ID" value="CAG8730033.1"/>
    <property type="molecule type" value="Genomic_DNA"/>
</dbReference>
<organism evidence="2 3">
    <name type="scientific">Racocetra fulgida</name>
    <dbReference type="NCBI Taxonomy" id="60492"/>
    <lineage>
        <taxon>Eukaryota</taxon>
        <taxon>Fungi</taxon>
        <taxon>Fungi incertae sedis</taxon>
        <taxon>Mucoromycota</taxon>
        <taxon>Glomeromycotina</taxon>
        <taxon>Glomeromycetes</taxon>
        <taxon>Diversisporales</taxon>
        <taxon>Gigasporaceae</taxon>
        <taxon>Racocetra</taxon>
    </lineage>
</organism>
<feature type="region of interest" description="Disordered" evidence="1">
    <location>
        <begin position="323"/>
        <end position="359"/>
    </location>
</feature>
<dbReference type="AlphaFoldDB" id="A0A9N9ID70"/>
<gene>
    <name evidence="2" type="ORF">RFULGI_LOCUS12061</name>
</gene>
<feature type="non-terminal residue" evidence="2">
    <location>
        <position position="398"/>
    </location>
</feature>
<dbReference type="Proteomes" id="UP000789396">
    <property type="component" value="Unassembled WGS sequence"/>
</dbReference>
<feature type="non-terminal residue" evidence="2">
    <location>
        <position position="1"/>
    </location>
</feature>
<reference evidence="2" key="1">
    <citation type="submission" date="2021-06" db="EMBL/GenBank/DDBJ databases">
        <authorList>
            <person name="Kallberg Y."/>
            <person name="Tangrot J."/>
            <person name="Rosling A."/>
        </authorList>
    </citation>
    <scope>NUCLEOTIDE SEQUENCE</scope>
    <source>
        <strain evidence="2">IN212</strain>
    </source>
</reference>